<dbReference type="CDD" id="cd14773">
    <property type="entry name" value="TrHb2_PhHbO-like_O"/>
    <property type="match status" value="1"/>
</dbReference>
<proteinExistence type="inferred from homology"/>
<evidence type="ECO:0000313" key="6">
    <source>
        <dbReference type="EMBL" id="GAJ29511.1"/>
    </source>
</evidence>
<keyword evidence="2" id="KW-0349">Heme</keyword>
<dbReference type="GO" id="GO:0005344">
    <property type="term" value="F:oxygen carrier activity"/>
    <property type="evidence" value="ECO:0007669"/>
    <property type="project" value="InterPro"/>
</dbReference>
<comment type="similarity">
    <text evidence="5">Belongs to the truncated hemoglobin family. Group II subfamily.</text>
</comment>
<dbReference type="InterPro" id="IPR012292">
    <property type="entry name" value="Globin/Proto"/>
</dbReference>
<dbReference type="InterPro" id="IPR001486">
    <property type="entry name" value="Hemoglobin_trunc"/>
</dbReference>
<dbReference type="Pfam" id="PF01152">
    <property type="entry name" value="Bac_globin"/>
    <property type="match status" value="1"/>
</dbReference>
<dbReference type="SUPFAM" id="SSF46458">
    <property type="entry name" value="Globin-like"/>
    <property type="match status" value="1"/>
</dbReference>
<evidence type="ECO:0000256" key="1">
    <source>
        <dbReference type="ARBA" id="ARBA00022448"/>
    </source>
</evidence>
<evidence type="ECO:0000256" key="2">
    <source>
        <dbReference type="ARBA" id="ARBA00022617"/>
    </source>
</evidence>
<accession>A0A023D6S5</accession>
<dbReference type="GO" id="GO:0019825">
    <property type="term" value="F:oxygen binding"/>
    <property type="evidence" value="ECO:0007669"/>
    <property type="project" value="InterPro"/>
</dbReference>
<dbReference type="InterPro" id="IPR009050">
    <property type="entry name" value="Globin-like_sf"/>
</dbReference>
<evidence type="ECO:0000256" key="3">
    <source>
        <dbReference type="ARBA" id="ARBA00022723"/>
    </source>
</evidence>
<organism evidence="6 7">
    <name type="scientific">Acidomonas methanolica NBRC 104435</name>
    <dbReference type="NCBI Taxonomy" id="1231351"/>
    <lineage>
        <taxon>Bacteria</taxon>
        <taxon>Pseudomonadati</taxon>
        <taxon>Pseudomonadota</taxon>
        <taxon>Alphaproteobacteria</taxon>
        <taxon>Acetobacterales</taxon>
        <taxon>Acetobacteraceae</taxon>
        <taxon>Acidomonas</taxon>
    </lineage>
</organism>
<evidence type="ECO:0000313" key="7">
    <source>
        <dbReference type="Proteomes" id="UP000019760"/>
    </source>
</evidence>
<gene>
    <name evidence="6" type="ORF">Amme_064_005</name>
</gene>
<dbReference type="PANTHER" id="PTHR47366:SF1">
    <property type="entry name" value="TWO-ON-TWO HEMOGLOBIN-3"/>
    <property type="match status" value="1"/>
</dbReference>
<dbReference type="InterPro" id="IPR044203">
    <property type="entry name" value="GlbO/GLB3-like"/>
</dbReference>
<dbReference type="Proteomes" id="UP000019760">
    <property type="component" value="Unassembled WGS sequence"/>
</dbReference>
<keyword evidence="4" id="KW-0408">Iron</keyword>
<evidence type="ECO:0000256" key="5">
    <source>
        <dbReference type="ARBA" id="ARBA00034496"/>
    </source>
</evidence>
<dbReference type="GO" id="GO:0020037">
    <property type="term" value="F:heme binding"/>
    <property type="evidence" value="ECO:0007669"/>
    <property type="project" value="InterPro"/>
</dbReference>
<protein>
    <submittedName>
        <fullName evidence="6">Globin</fullName>
    </submittedName>
</protein>
<dbReference type="PANTHER" id="PTHR47366">
    <property type="entry name" value="TWO-ON-TWO HEMOGLOBIN-3"/>
    <property type="match status" value="1"/>
</dbReference>
<keyword evidence="1" id="KW-0813">Transport</keyword>
<keyword evidence="7" id="KW-1185">Reference proteome</keyword>
<dbReference type="GO" id="GO:0046872">
    <property type="term" value="F:metal ion binding"/>
    <property type="evidence" value="ECO:0007669"/>
    <property type="project" value="UniProtKB-KW"/>
</dbReference>
<name>A0A023D6S5_ACIMT</name>
<dbReference type="Gene3D" id="1.10.490.10">
    <property type="entry name" value="Globins"/>
    <property type="match status" value="1"/>
</dbReference>
<reference evidence="6 7" key="2">
    <citation type="journal article" date="2014" name="FEMS Microbiol. Lett.">
        <title>Draft genomic DNA sequence of the facultatively methylotrophic bacterium Acidomonas methanolica type strain MB58.</title>
        <authorList>
            <person name="Higashiura N."/>
            <person name="Hadano H."/>
            <person name="Hirakawa H."/>
            <person name="Matsutani M."/>
            <person name="Takabe S."/>
            <person name="Matsushita K."/>
            <person name="Azuma Y."/>
        </authorList>
    </citation>
    <scope>NUCLEOTIDE SEQUENCE [LARGE SCALE GENOMIC DNA]</scope>
    <source>
        <strain evidence="6 7">MB58</strain>
    </source>
</reference>
<dbReference type="AlphaFoldDB" id="A0A023D6S5"/>
<evidence type="ECO:0000256" key="4">
    <source>
        <dbReference type="ARBA" id="ARBA00023004"/>
    </source>
</evidence>
<comment type="caution">
    <text evidence="6">The sequence shown here is derived from an EMBL/GenBank/DDBJ whole genome shotgun (WGS) entry which is preliminary data.</text>
</comment>
<dbReference type="RefSeq" id="WP_204366667.1">
    <property type="nucleotide sequence ID" value="NZ_BAND01000064.1"/>
</dbReference>
<dbReference type="EMBL" id="BAND01000064">
    <property type="protein sequence ID" value="GAJ29511.1"/>
    <property type="molecule type" value="Genomic_DNA"/>
</dbReference>
<reference evidence="7" key="1">
    <citation type="journal article" date="2014" name="FEMS Microbiol. Lett.">
        <title>Draft Genomic DNA Sequence of the Facultatively Methylotrophic Bacterium Acidomonas methanolica type strain MB58.</title>
        <authorList>
            <person name="Higashiura N."/>
            <person name="Hadano H."/>
            <person name="Hirakawa H."/>
            <person name="Matsutani M."/>
            <person name="Takabe S."/>
            <person name="Matsushita K."/>
            <person name="Azuma Y."/>
        </authorList>
    </citation>
    <scope>NUCLEOTIDE SEQUENCE [LARGE SCALE GENOMIC DNA]</scope>
    <source>
        <strain evidence="7">MB58</strain>
    </source>
</reference>
<sequence length="158" mass="17775">MPLIRTALSEPSLQEIAQNGDPAENEFAMTMLYDALGGEQKLRRFTRRFYELMDSLPEARACRAIHPADLGPAEEKLFEYLSGWFGGPPLFTDKYGPPMLRARHLPAPIGEEEAEGWLRCFRTAWGETIGRPEIAAIVFPRVSALAYHMINRAPGERA</sequence>
<keyword evidence="3" id="KW-0479">Metal-binding</keyword>